<name>A0A392VMU7_9FABA</name>
<dbReference type="EMBL" id="LXQA011200634">
    <property type="protein sequence ID" value="MCI88719.1"/>
    <property type="molecule type" value="Genomic_DNA"/>
</dbReference>
<proteinExistence type="predicted"/>
<keyword evidence="2" id="KW-1185">Reference proteome</keyword>
<evidence type="ECO:0000313" key="2">
    <source>
        <dbReference type="Proteomes" id="UP000265520"/>
    </source>
</evidence>
<organism evidence="1 2">
    <name type="scientific">Trifolium medium</name>
    <dbReference type="NCBI Taxonomy" id="97028"/>
    <lineage>
        <taxon>Eukaryota</taxon>
        <taxon>Viridiplantae</taxon>
        <taxon>Streptophyta</taxon>
        <taxon>Embryophyta</taxon>
        <taxon>Tracheophyta</taxon>
        <taxon>Spermatophyta</taxon>
        <taxon>Magnoliopsida</taxon>
        <taxon>eudicotyledons</taxon>
        <taxon>Gunneridae</taxon>
        <taxon>Pentapetalae</taxon>
        <taxon>rosids</taxon>
        <taxon>fabids</taxon>
        <taxon>Fabales</taxon>
        <taxon>Fabaceae</taxon>
        <taxon>Papilionoideae</taxon>
        <taxon>50 kb inversion clade</taxon>
        <taxon>NPAAA clade</taxon>
        <taxon>Hologalegina</taxon>
        <taxon>IRL clade</taxon>
        <taxon>Trifolieae</taxon>
        <taxon>Trifolium</taxon>
    </lineage>
</organism>
<sequence>PFSFLVEGSDGAILQTLHSLLSTPKDGGNLGGYYPRKRGTSLKLY</sequence>
<reference evidence="1 2" key="1">
    <citation type="journal article" date="2018" name="Front. Plant Sci.">
        <title>Red Clover (Trifolium pratense) and Zigzag Clover (T. medium) - A Picture of Genomic Similarities and Differences.</title>
        <authorList>
            <person name="Dluhosova J."/>
            <person name="Istvanek J."/>
            <person name="Nedelnik J."/>
            <person name="Repkova J."/>
        </authorList>
    </citation>
    <scope>NUCLEOTIDE SEQUENCE [LARGE SCALE GENOMIC DNA]</scope>
    <source>
        <strain evidence="2">cv. 10/8</strain>
        <tissue evidence="1">Leaf</tissue>
    </source>
</reference>
<dbReference type="Proteomes" id="UP000265520">
    <property type="component" value="Unassembled WGS sequence"/>
</dbReference>
<protein>
    <submittedName>
        <fullName evidence="1">Uncharacterized protein</fullName>
    </submittedName>
</protein>
<evidence type="ECO:0000313" key="1">
    <source>
        <dbReference type="EMBL" id="MCI88719.1"/>
    </source>
</evidence>
<feature type="non-terminal residue" evidence="1">
    <location>
        <position position="1"/>
    </location>
</feature>
<dbReference type="AlphaFoldDB" id="A0A392VMU7"/>
<accession>A0A392VMU7</accession>
<comment type="caution">
    <text evidence="1">The sequence shown here is derived from an EMBL/GenBank/DDBJ whole genome shotgun (WGS) entry which is preliminary data.</text>
</comment>